<dbReference type="Gene3D" id="3.10.350.10">
    <property type="entry name" value="LysM domain"/>
    <property type="match status" value="1"/>
</dbReference>
<dbReference type="PANTHER" id="PTHR33308:SF9">
    <property type="entry name" value="PEPTIDOGLYCAN HYDROLASE FLGJ"/>
    <property type="match status" value="1"/>
</dbReference>
<dbReference type="InterPro" id="IPR002901">
    <property type="entry name" value="MGlyc_endo_b_GlcNAc-like_dom"/>
</dbReference>
<dbReference type="AlphaFoldDB" id="A0A238VR67"/>
<keyword evidence="2" id="KW-0081">Bacteriolytic enzyme</keyword>
<protein>
    <recommendedName>
        <fullName evidence="4">Peptidoglycan hydrolase</fullName>
    </recommendedName>
</protein>
<keyword evidence="1" id="KW-0929">Antimicrobial</keyword>
<dbReference type="SUPFAM" id="SSF54106">
    <property type="entry name" value="LysM domain"/>
    <property type="match status" value="1"/>
</dbReference>
<gene>
    <name evidence="7" type="ORF">SAMN06265376_101120</name>
</gene>
<dbReference type="GO" id="GO:0031640">
    <property type="term" value="P:killing of cells of another organism"/>
    <property type="evidence" value="ECO:0007669"/>
    <property type="project" value="UniProtKB-KW"/>
</dbReference>
<accession>A0A238VR67</accession>
<evidence type="ECO:0000256" key="3">
    <source>
        <dbReference type="ARBA" id="ARBA00022801"/>
    </source>
</evidence>
<name>A0A238VR67_9FLAO</name>
<evidence type="ECO:0000256" key="2">
    <source>
        <dbReference type="ARBA" id="ARBA00022638"/>
    </source>
</evidence>
<dbReference type="GO" id="GO:0042742">
    <property type="term" value="P:defense response to bacterium"/>
    <property type="evidence" value="ECO:0007669"/>
    <property type="project" value="UniProtKB-KW"/>
</dbReference>
<feature type="domain" description="LysM" evidence="6">
    <location>
        <begin position="215"/>
        <end position="258"/>
    </location>
</feature>
<proteinExistence type="predicted"/>
<dbReference type="Pfam" id="PF01476">
    <property type="entry name" value="LysM"/>
    <property type="match status" value="1"/>
</dbReference>
<dbReference type="SMART" id="SM00047">
    <property type="entry name" value="LYZ2"/>
    <property type="match status" value="1"/>
</dbReference>
<evidence type="ECO:0000256" key="4">
    <source>
        <dbReference type="ARBA" id="ARBA00032108"/>
    </source>
</evidence>
<keyword evidence="3 7" id="KW-0378">Hydrolase</keyword>
<dbReference type="InterPro" id="IPR051056">
    <property type="entry name" value="Glycosyl_Hydrolase_73"/>
</dbReference>
<dbReference type="GO" id="GO:0004040">
    <property type="term" value="F:amidase activity"/>
    <property type="evidence" value="ECO:0007669"/>
    <property type="project" value="InterPro"/>
</dbReference>
<dbReference type="Pfam" id="PF01832">
    <property type="entry name" value="Glucosaminidase"/>
    <property type="match status" value="1"/>
</dbReference>
<organism evidence="7 8">
    <name type="scientific">Dokdonia pacifica</name>
    <dbReference type="NCBI Taxonomy" id="1627892"/>
    <lineage>
        <taxon>Bacteria</taxon>
        <taxon>Pseudomonadati</taxon>
        <taxon>Bacteroidota</taxon>
        <taxon>Flavobacteriia</taxon>
        <taxon>Flavobacteriales</taxon>
        <taxon>Flavobacteriaceae</taxon>
        <taxon>Dokdonia</taxon>
    </lineage>
</organism>
<dbReference type="CDD" id="cd00118">
    <property type="entry name" value="LysM"/>
    <property type="match status" value="1"/>
</dbReference>
<evidence type="ECO:0000313" key="8">
    <source>
        <dbReference type="Proteomes" id="UP000198379"/>
    </source>
</evidence>
<dbReference type="Gene3D" id="1.10.530.10">
    <property type="match status" value="1"/>
</dbReference>
<evidence type="ECO:0000313" key="7">
    <source>
        <dbReference type="EMBL" id="SNR35979.1"/>
    </source>
</evidence>
<evidence type="ECO:0000259" key="6">
    <source>
        <dbReference type="PROSITE" id="PS51782"/>
    </source>
</evidence>
<reference evidence="7 8" key="1">
    <citation type="submission" date="2017-06" db="EMBL/GenBank/DDBJ databases">
        <authorList>
            <person name="Kim H.J."/>
            <person name="Triplett B.A."/>
        </authorList>
    </citation>
    <scope>NUCLEOTIDE SEQUENCE [LARGE SCALE GENOMIC DNA]</scope>
    <source>
        <strain evidence="7 8">DSM 25597</strain>
    </source>
</reference>
<dbReference type="SMART" id="SM00257">
    <property type="entry name" value="LysM"/>
    <property type="match status" value="1"/>
</dbReference>
<feature type="region of interest" description="Disordered" evidence="5">
    <location>
        <begin position="24"/>
        <end position="45"/>
    </location>
</feature>
<dbReference type="InterPro" id="IPR018392">
    <property type="entry name" value="LysM"/>
</dbReference>
<dbReference type="EMBL" id="FZNY01000001">
    <property type="protein sequence ID" value="SNR35979.1"/>
    <property type="molecule type" value="Genomic_DNA"/>
</dbReference>
<sequence length="265" mass="30574">MLLIGFVLGSCGSSKRTTRKVVTPKKEREERVITQPKDETPKEEEKVVNPVPKTGVEGYIETYVEIAQEEMRQYGIPASITLAQGILESGAGNGELVRKANNHFGIKCHDWKGARVYHDDDEKGECFRKYNLAKFSFRDHSLFLTNRGRYSSLFKLPKDDYKGWAKGLKAAGYATDRKYPDKLISLIERYKLYQYDGEVLGKEKRDYKKVTDRKNQHTVVKGETLYRIAKKYKITVDDLKKFNGLESNEIFEGQVLYVEPFDRGY</sequence>
<dbReference type="InterPro" id="IPR036779">
    <property type="entry name" value="LysM_dom_sf"/>
</dbReference>
<dbReference type="Proteomes" id="UP000198379">
    <property type="component" value="Unassembled WGS sequence"/>
</dbReference>
<keyword evidence="8" id="KW-1185">Reference proteome</keyword>
<evidence type="ECO:0000256" key="1">
    <source>
        <dbReference type="ARBA" id="ARBA00022529"/>
    </source>
</evidence>
<dbReference type="PANTHER" id="PTHR33308">
    <property type="entry name" value="PEPTIDOGLYCAN HYDROLASE FLGJ"/>
    <property type="match status" value="1"/>
</dbReference>
<evidence type="ECO:0000256" key="5">
    <source>
        <dbReference type="SAM" id="MobiDB-lite"/>
    </source>
</evidence>
<dbReference type="PROSITE" id="PS51782">
    <property type="entry name" value="LYSM"/>
    <property type="match status" value="1"/>
</dbReference>